<name>A0A5C6ME60_9LACO</name>
<comment type="caution">
    <text evidence="2">The sequence shown here is derived from an EMBL/GenBank/DDBJ whole genome shotgun (WGS) entry which is preliminary data.</text>
</comment>
<evidence type="ECO:0000313" key="3">
    <source>
        <dbReference type="Proteomes" id="UP000321659"/>
    </source>
</evidence>
<feature type="domain" description="Glycosyltransferase 2-like" evidence="1">
    <location>
        <begin position="8"/>
        <end position="172"/>
    </location>
</feature>
<dbReference type="Proteomes" id="UP000321659">
    <property type="component" value="Unassembled WGS sequence"/>
</dbReference>
<dbReference type="InterPro" id="IPR050834">
    <property type="entry name" value="Glycosyltransf_2"/>
</dbReference>
<dbReference type="InterPro" id="IPR029044">
    <property type="entry name" value="Nucleotide-diphossugar_trans"/>
</dbReference>
<sequence>MKYKFDFSIIIPHYNNIEGLKILLNSIQENKFIGEVIVVDDKSSTSNKIQFELLKNAYPKVEFSSNNETKGPGTCRNIGIRKASGKWLLFADTDDIFEKNFFRIISEYGNSDYGVVYFEPILSSNIPKSDYRYKYGKLVNNYVNEQSDLNRLKIKTEFGIGCSKLVRSALVRENEITFGEMMMFEDSIFGLRVGLLSNKIGVSQEKIYEIIDTEGSLSKVKDLNYKNNFANLKINRYTIETQILSKRDQKILKISKYRLGYELFAGTKNINLTIKYLFKIFKKN</sequence>
<accession>A0A5C6ME60</accession>
<dbReference type="Gene3D" id="3.90.550.10">
    <property type="entry name" value="Spore Coat Polysaccharide Biosynthesis Protein SpsA, Chain A"/>
    <property type="match status" value="1"/>
</dbReference>
<reference evidence="2 3" key="1">
    <citation type="submission" date="2019-04" db="EMBL/GenBank/DDBJ databases">
        <title>In vitro growth and metabolic characteristics of meat-borne Lactobacillus algidus strains.</title>
        <authorList>
            <person name="Sade E."/>
            <person name="Per J."/>
            <person name="Tytti H."/>
            <person name="Johanna B.K."/>
        </authorList>
    </citation>
    <scope>NUCLEOTIDE SEQUENCE [LARGE SCALE GENOMIC DNA]</scope>
    <source>
        <strain evidence="2 3">LTS37-1</strain>
    </source>
</reference>
<proteinExistence type="predicted"/>
<dbReference type="SUPFAM" id="SSF53448">
    <property type="entry name" value="Nucleotide-diphospho-sugar transferases"/>
    <property type="match status" value="1"/>
</dbReference>
<evidence type="ECO:0000259" key="1">
    <source>
        <dbReference type="Pfam" id="PF00535"/>
    </source>
</evidence>
<dbReference type="PANTHER" id="PTHR43685:SF2">
    <property type="entry name" value="GLYCOSYLTRANSFERASE 2-LIKE DOMAIN-CONTAINING PROTEIN"/>
    <property type="match status" value="1"/>
</dbReference>
<dbReference type="PANTHER" id="PTHR43685">
    <property type="entry name" value="GLYCOSYLTRANSFERASE"/>
    <property type="match status" value="1"/>
</dbReference>
<dbReference type="Pfam" id="PF00535">
    <property type="entry name" value="Glycos_transf_2"/>
    <property type="match status" value="1"/>
</dbReference>
<dbReference type="RefSeq" id="WP_146302552.1">
    <property type="nucleotide sequence ID" value="NZ_JANXKU010000002.1"/>
</dbReference>
<evidence type="ECO:0000313" key="2">
    <source>
        <dbReference type="EMBL" id="TWW11171.1"/>
    </source>
</evidence>
<dbReference type="AlphaFoldDB" id="A0A5C6ME60"/>
<gene>
    <name evidence="2" type="ORF">LABALGLTS371_06860</name>
</gene>
<dbReference type="CDD" id="cd00761">
    <property type="entry name" value="Glyco_tranf_GTA_type"/>
    <property type="match status" value="1"/>
</dbReference>
<organism evidence="2 3">
    <name type="scientific">Dellaglioa algida</name>
    <dbReference type="NCBI Taxonomy" id="105612"/>
    <lineage>
        <taxon>Bacteria</taxon>
        <taxon>Bacillati</taxon>
        <taxon>Bacillota</taxon>
        <taxon>Bacilli</taxon>
        <taxon>Lactobacillales</taxon>
        <taxon>Lactobacillaceae</taxon>
        <taxon>Dellaglioa</taxon>
    </lineage>
</organism>
<dbReference type="InterPro" id="IPR001173">
    <property type="entry name" value="Glyco_trans_2-like"/>
</dbReference>
<protein>
    <recommendedName>
        <fullName evidence="1">Glycosyltransferase 2-like domain-containing protein</fullName>
    </recommendedName>
</protein>
<dbReference type="EMBL" id="SRRQ01000004">
    <property type="protein sequence ID" value="TWW11171.1"/>
    <property type="molecule type" value="Genomic_DNA"/>
</dbReference>